<dbReference type="Pfam" id="PF03364">
    <property type="entry name" value="Polyketide_cyc"/>
    <property type="match status" value="1"/>
</dbReference>
<evidence type="ECO:0000313" key="3">
    <source>
        <dbReference type="Proteomes" id="UP000422989"/>
    </source>
</evidence>
<organism evidence="2 3">
    <name type="scientific">Microbacterium oryzae</name>
    <dbReference type="NCBI Taxonomy" id="743009"/>
    <lineage>
        <taxon>Bacteria</taxon>
        <taxon>Bacillati</taxon>
        <taxon>Actinomycetota</taxon>
        <taxon>Actinomycetes</taxon>
        <taxon>Micrococcales</taxon>
        <taxon>Microbacteriaceae</taxon>
        <taxon>Microbacterium</taxon>
    </lineage>
</organism>
<dbReference type="KEGG" id="moj:D7D94_08135"/>
<dbReference type="InterPro" id="IPR005031">
    <property type="entry name" value="COQ10_START"/>
</dbReference>
<evidence type="ECO:0000313" key="2">
    <source>
        <dbReference type="EMBL" id="QGU27640.1"/>
    </source>
</evidence>
<dbReference type="EMBL" id="CP032550">
    <property type="protein sequence ID" value="QGU27640.1"/>
    <property type="molecule type" value="Genomic_DNA"/>
</dbReference>
<dbReference type="PANTHER" id="PTHR33824">
    <property type="entry name" value="POLYKETIDE CYCLASE/DEHYDRASE AND LIPID TRANSPORT SUPERFAMILY PROTEIN"/>
    <property type="match status" value="1"/>
</dbReference>
<dbReference type="RefSeq" id="WP_156242139.1">
    <property type="nucleotide sequence ID" value="NZ_BAAAZL010000004.1"/>
</dbReference>
<reference evidence="2 3" key="1">
    <citation type="submission" date="2018-09" db="EMBL/GenBank/DDBJ databases">
        <title>Whole genome sequencing of Microbacterium oryzae strain MB-10T.</title>
        <authorList>
            <person name="Das S.K."/>
        </authorList>
    </citation>
    <scope>NUCLEOTIDE SEQUENCE [LARGE SCALE GENOMIC DNA]</scope>
    <source>
        <strain evidence="2 3">MB-10</strain>
    </source>
</reference>
<protein>
    <submittedName>
        <fullName evidence="2">SRPBCC family protein</fullName>
    </submittedName>
</protein>
<feature type="domain" description="Coenzyme Q-binding protein COQ10 START" evidence="1">
    <location>
        <begin position="11"/>
        <end position="129"/>
    </location>
</feature>
<dbReference type="AlphaFoldDB" id="A0A6I6E5E4"/>
<proteinExistence type="predicted"/>
<dbReference type="InterPro" id="IPR047137">
    <property type="entry name" value="ORF3"/>
</dbReference>
<accession>A0A6I6E5E4</accession>
<sequence>MVTSLVAEIEVDAPIAEVYQQWTQVESFPEYLGAVWSVLPIDRVRSRWAVNLDGFTEEFYADIVEQTPERRIEWQSTDGVFHRGLVELAESGDSTRVTLRMEWEPEGMLESFGASVGVDPRQAEQDLQRFKQFMEARRSSVT</sequence>
<gene>
    <name evidence="2" type="ORF">D7D94_08135</name>
</gene>
<keyword evidence="3" id="KW-1185">Reference proteome</keyword>
<evidence type="ECO:0000259" key="1">
    <source>
        <dbReference type="Pfam" id="PF03364"/>
    </source>
</evidence>
<dbReference type="Gene3D" id="3.30.530.20">
    <property type="match status" value="1"/>
</dbReference>
<dbReference type="CDD" id="cd07817">
    <property type="entry name" value="SRPBCC_8"/>
    <property type="match status" value="1"/>
</dbReference>
<dbReference type="InterPro" id="IPR023393">
    <property type="entry name" value="START-like_dom_sf"/>
</dbReference>
<dbReference type="Proteomes" id="UP000422989">
    <property type="component" value="Chromosome"/>
</dbReference>
<dbReference type="OrthoDB" id="3695445at2"/>
<dbReference type="SUPFAM" id="SSF55961">
    <property type="entry name" value="Bet v1-like"/>
    <property type="match status" value="1"/>
</dbReference>
<name>A0A6I6E5E4_9MICO</name>
<dbReference type="PANTHER" id="PTHR33824:SF7">
    <property type="entry name" value="POLYKETIDE CYCLASE_DEHYDRASE AND LIPID TRANSPORT SUPERFAMILY PROTEIN"/>
    <property type="match status" value="1"/>
</dbReference>